<dbReference type="AlphaFoldDB" id="F0RU51"/>
<sequence>MNRFMDMQRVIKVTLAIPGLVQDVASNIGCILILLVKGVKSPMEKLFISSGSGWKNVIS</sequence>
<evidence type="ECO:0000313" key="2">
    <source>
        <dbReference type="EMBL" id="ADY12137.1"/>
    </source>
</evidence>
<keyword evidence="1" id="KW-1133">Transmembrane helix</keyword>
<protein>
    <submittedName>
        <fullName evidence="2">Uncharacterized protein</fullName>
    </submittedName>
</protein>
<dbReference type="HOGENOM" id="CLU_2958369_0_0_12"/>
<proteinExistence type="predicted"/>
<feature type="transmembrane region" description="Helical" evidence="1">
    <location>
        <begin position="15"/>
        <end position="36"/>
    </location>
</feature>
<dbReference type="EMBL" id="CP002541">
    <property type="protein sequence ID" value="ADY12137.1"/>
    <property type="molecule type" value="Genomic_DNA"/>
</dbReference>
<keyword evidence="1" id="KW-0812">Transmembrane</keyword>
<dbReference type="KEGG" id="sbu:SpiBuddy_0299"/>
<organism evidence="2 3">
    <name type="scientific">Sphaerochaeta globosa (strain ATCC BAA-1886 / DSM 22777 / Buddy)</name>
    <name type="common">Spirochaeta sp. (strain Buddy)</name>
    <dbReference type="NCBI Taxonomy" id="158189"/>
    <lineage>
        <taxon>Bacteria</taxon>
        <taxon>Pseudomonadati</taxon>
        <taxon>Spirochaetota</taxon>
        <taxon>Spirochaetia</taxon>
        <taxon>Spirochaetales</taxon>
        <taxon>Sphaerochaetaceae</taxon>
        <taxon>Sphaerochaeta</taxon>
    </lineage>
</organism>
<keyword evidence="1" id="KW-0472">Membrane</keyword>
<accession>F0RU51</accession>
<evidence type="ECO:0000313" key="3">
    <source>
        <dbReference type="Proteomes" id="UP000008466"/>
    </source>
</evidence>
<reference evidence="3" key="1">
    <citation type="submission" date="2011-02" db="EMBL/GenBank/DDBJ databases">
        <title>Complete sequence of Spirochaeta sp. Buddy.</title>
        <authorList>
            <person name="Lucas S."/>
            <person name="Copeland A."/>
            <person name="Lapidus A."/>
            <person name="Cheng J.-F."/>
            <person name="Goodwin L."/>
            <person name="Pitluck S."/>
            <person name="Zeytun A."/>
            <person name="Detter J.C."/>
            <person name="Han C."/>
            <person name="Tapia R."/>
            <person name="Land M."/>
            <person name="Hauser L."/>
            <person name="Kyrpides N."/>
            <person name="Ivanova N."/>
            <person name="Mikhailova N."/>
            <person name="Pagani I."/>
            <person name="Ritalahti K.M."/>
            <person name="Loeffler F.E."/>
            <person name="Woyke T."/>
        </authorList>
    </citation>
    <scope>NUCLEOTIDE SEQUENCE [LARGE SCALE GENOMIC DNA]</scope>
    <source>
        <strain evidence="3">ATCC BAA-1886 / DSM 22777 / Buddy</strain>
    </source>
</reference>
<dbReference type="STRING" id="158189.SpiBuddy_0299"/>
<dbReference type="Proteomes" id="UP000008466">
    <property type="component" value="Chromosome"/>
</dbReference>
<evidence type="ECO:0000256" key="1">
    <source>
        <dbReference type="SAM" id="Phobius"/>
    </source>
</evidence>
<gene>
    <name evidence="2" type="ordered locus">SpiBuddy_0299</name>
</gene>
<keyword evidence="3" id="KW-1185">Reference proteome</keyword>
<name>F0RU51_SPHGB</name>